<protein>
    <submittedName>
        <fullName evidence="1">Uncharacterized protein</fullName>
    </submittedName>
</protein>
<dbReference type="Proteomes" id="UP000599009">
    <property type="component" value="Unassembled WGS sequence"/>
</dbReference>
<evidence type="ECO:0000313" key="1">
    <source>
        <dbReference type="EMBL" id="GGK03374.1"/>
    </source>
</evidence>
<evidence type="ECO:0000313" key="2">
    <source>
        <dbReference type="Proteomes" id="UP000599009"/>
    </source>
</evidence>
<dbReference type="EMBL" id="BMME01000001">
    <property type="protein sequence ID" value="GGK03374.1"/>
    <property type="molecule type" value="Genomic_DNA"/>
</dbReference>
<name>A0ABQ2EA88_9GAMM</name>
<reference evidence="2" key="1">
    <citation type="journal article" date="2019" name="Int. J. Syst. Evol. Microbiol.">
        <title>The Global Catalogue of Microorganisms (GCM) 10K type strain sequencing project: providing services to taxonomists for standard genome sequencing and annotation.</title>
        <authorList>
            <consortium name="The Broad Institute Genomics Platform"/>
            <consortium name="The Broad Institute Genome Sequencing Center for Infectious Disease"/>
            <person name="Wu L."/>
            <person name="Ma J."/>
        </authorList>
    </citation>
    <scope>NUCLEOTIDE SEQUENCE [LARGE SCALE GENOMIC DNA]</scope>
    <source>
        <strain evidence="2">CGMCC 1.8985</strain>
    </source>
</reference>
<accession>A0ABQ2EA88</accession>
<sequence>MKGIMRKLAWAVGGLVAFVVVAHLTLVVVNWNDEPPSADAERLVAMKRDRPLLADSANGYIHALSLAAAPDADYKAARSPEVVALANACGEASECAEALQTHPEALAQWLGSEQWLLERYRRMLATEGWREPIPTDIRAPLAGYQHAMEAQKLHLLAVRQQALAGDAAAVRDLLERDLVFWRQVLASSDLLISKMVAVAAVRRNLAFGNLALRELPPDLADAAVPPSWRQPLTVAERSLARSLGGEWHVAGGALRMVMSPEARAGDLGQRVADRLLRPLFQPQATLNLFAARMVRLGALSELPYPEIEQSLERLAESHEDASPGFRLYNPVGSILDFVAAPAYADYIARPADLEGQRRAALLVAALRGAGIEHEGAAAAVRDAPLRRPHDGAPFEWDAASGSVVFRGLEQGDRGTHAVLF</sequence>
<gene>
    <name evidence="1" type="ORF">GCM10011394_10550</name>
</gene>
<keyword evidence="2" id="KW-1185">Reference proteome</keyword>
<comment type="caution">
    <text evidence="1">The sequence shown here is derived from an EMBL/GenBank/DDBJ whole genome shotgun (WGS) entry which is preliminary data.</text>
</comment>
<organism evidence="1 2">
    <name type="scientific">Luteimonas terricola</name>
    <dbReference type="NCBI Taxonomy" id="645597"/>
    <lineage>
        <taxon>Bacteria</taxon>
        <taxon>Pseudomonadati</taxon>
        <taxon>Pseudomonadota</taxon>
        <taxon>Gammaproteobacteria</taxon>
        <taxon>Lysobacterales</taxon>
        <taxon>Lysobacteraceae</taxon>
        <taxon>Luteimonas</taxon>
    </lineage>
</organism>
<proteinExistence type="predicted"/>